<dbReference type="HOGENOM" id="CLU_064500_0_0_11"/>
<feature type="transmembrane region" description="Helical" evidence="7">
    <location>
        <begin position="139"/>
        <end position="162"/>
    </location>
</feature>
<sequence>MSRDVSSDAVAQPEASPPEKPATSTRSRILNVVRIVLVVAVVVVAFAYLRANWAEVQPRLAEISPWTILMSLAAVTAGILCGTMSWQVLVDDLGKPIGVGRGAQIFLVGQLGKYLPGSVWAYVLQLELGRRAGLARARVFAATVFSLAVAIGASLVASALAVPEVVREQPDLSWMRWLYLLLPVVLVLLHPKVLTAAARVGFKILRRPRPDHPVSYRTVITSFGWALGSYVCYGTHMWNLARSSGVSLGFDDWLLCVGVMAAAMLVGVFAFLLPSGAGVRELVIVAALSPVVGVGAAAAYAAVSRLLFTIADLGSAGISAGMGILATRRLGHYHGDPGID</sequence>
<dbReference type="PANTHER" id="PTHR39087:SF2">
    <property type="entry name" value="UPF0104 MEMBRANE PROTEIN MJ1595"/>
    <property type="match status" value="1"/>
</dbReference>
<protein>
    <submittedName>
        <fullName evidence="8">Putative integral membrane protein</fullName>
    </submittedName>
</protein>
<reference evidence="8 9" key="1">
    <citation type="journal article" date="2009" name="Stand. Genomic Sci.">
        <title>Complete genome sequence of Beutenbergia cavernae type strain (HKI 0122).</title>
        <authorList>
            <person name="Land M."/>
            <person name="Pukall R."/>
            <person name="Abt B."/>
            <person name="Goker M."/>
            <person name="Rohde M."/>
            <person name="Glavina Del Rio T."/>
            <person name="Tice H."/>
            <person name="Copeland A."/>
            <person name="Cheng J.F."/>
            <person name="Lucas S."/>
            <person name="Chen F."/>
            <person name="Nolan M."/>
            <person name="Bruce D."/>
            <person name="Goodwin L."/>
            <person name="Pitluck S."/>
            <person name="Ivanova N."/>
            <person name="Mavromatis K."/>
            <person name="Ovchinnikova G."/>
            <person name="Pati A."/>
            <person name="Chen A."/>
            <person name="Palaniappan K."/>
            <person name="Hauser L."/>
            <person name="Chang Y.J."/>
            <person name="Jefferies C.C."/>
            <person name="Saunders E."/>
            <person name="Brettin T."/>
            <person name="Detter J.C."/>
            <person name="Han C."/>
            <person name="Chain P."/>
            <person name="Bristow J."/>
            <person name="Eisen J.A."/>
            <person name="Markowitz V."/>
            <person name="Hugenholtz P."/>
            <person name="Kyrpides N.C."/>
            <person name="Klenk H.P."/>
            <person name="Lapidus A."/>
        </authorList>
    </citation>
    <scope>NUCLEOTIDE SEQUENCE [LARGE SCALE GENOMIC DNA]</scope>
    <source>
        <strain evidence="9">ATCC BAA-8 / DSM 12333 / NBRC 16432</strain>
    </source>
</reference>
<dbReference type="GO" id="GO:0005886">
    <property type="term" value="C:plasma membrane"/>
    <property type="evidence" value="ECO:0007669"/>
    <property type="project" value="UniProtKB-SubCell"/>
</dbReference>
<evidence type="ECO:0000313" key="8">
    <source>
        <dbReference type="EMBL" id="ACQ79446.1"/>
    </source>
</evidence>
<dbReference type="InterPro" id="IPR036259">
    <property type="entry name" value="MFS_trans_sf"/>
</dbReference>
<evidence type="ECO:0000256" key="1">
    <source>
        <dbReference type="ARBA" id="ARBA00004651"/>
    </source>
</evidence>
<keyword evidence="2" id="KW-1003">Cell membrane</keyword>
<comment type="subcellular location">
    <subcellularLocation>
        <location evidence="1">Cell membrane</location>
        <topology evidence="1">Multi-pass membrane protein</topology>
    </subcellularLocation>
</comment>
<feature type="transmembrane region" description="Helical" evidence="7">
    <location>
        <begin position="214"/>
        <end position="233"/>
    </location>
</feature>
<feature type="transmembrane region" description="Helical" evidence="7">
    <location>
        <begin position="253"/>
        <end position="273"/>
    </location>
</feature>
<dbReference type="InterPro" id="IPR022791">
    <property type="entry name" value="L-PG_synthase/AglD"/>
</dbReference>
<feature type="region of interest" description="Disordered" evidence="6">
    <location>
        <begin position="1"/>
        <end position="23"/>
    </location>
</feature>
<dbReference type="Pfam" id="PF03706">
    <property type="entry name" value="LPG_synthase_TM"/>
    <property type="match status" value="1"/>
</dbReference>
<evidence type="ECO:0000313" key="9">
    <source>
        <dbReference type="Proteomes" id="UP000007962"/>
    </source>
</evidence>
<keyword evidence="5 7" id="KW-0472">Membrane</keyword>
<dbReference type="STRING" id="471853.Bcav_1186"/>
<evidence type="ECO:0000256" key="6">
    <source>
        <dbReference type="SAM" id="MobiDB-lite"/>
    </source>
</evidence>
<feature type="transmembrane region" description="Helical" evidence="7">
    <location>
        <begin position="63"/>
        <end position="86"/>
    </location>
</feature>
<evidence type="ECO:0000256" key="4">
    <source>
        <dbReference type="ARBA" id="ARBA00022989"/>
    </source>
</evidence>
<dbReference type="eggNOG" id="COG0392">
    <property type="taxonomic scope" value="Bacteria"/>
</dbReference>
<evidence type="ECO:0000256" key="3">
    <source>
        <dbReference type="ARBA" id="ARBA00022692"/>
    </source>
</evidence>
<keyword evidence="4 7" id="KW-1133">Transmembrane helix</keyword>
<keyword evidence="3 7" id="KW-0812">Transmembrane</keyword>
<feature type="transmembrane region" description="Helical" evidence="7">
    <location>
        <begin position="29"/>
        <end position="51"/>
    </location>
</feature>
<gene>
    <name evidence="8" type="ordered locus">Bcav_1186</name>
</gene>
<dbReference type="AlphaFoldDB" id="C5C142"/>
<feature type="transmembrane region" description="Helical" evidence="7">
    <location>
        <begin position="177"/>
        <end position="202"/>
    </location>
</feature>
<keyword evidence="9" id="KW-1185">Reference proteome</keyword>
<dbReference type="KEGG" id="bcv:Bcav_1186"/>
<dbReference type="RefSeq" id="WP_015881686.1">
    <property type="nucleotide sequence ID" value="NC_012669.1"/>
</dbReference>
<proteinExistence type="predicted"/>
<name>C5C142_BEUC1</name>
<evidence type="ECO:0000256" key="2">
    <source>
        <dbReference type="ARBA" id="ARBA00022475"/>
    </source>
</evidence>
<feature type="transmembrane region" description="Helical" evidence="7">
    <location>
        <begin position="282"/>
        <end position="300"/>
    </location>
</feature>
<evidence type="ECO:0000256" key="7">
    <source>
        <dbReference type="SAM" id="Phobius"/>
    </source>
</evidence>
<dbReference type="SUPFAM" id="SSF103473">
    <property type="entry name" value="MFS general substrate transporter"/>
    <property type="match status" value="1"/>
</dbReference>
<dbReference type="PANTHER" id="PTHR39087">
    <property type="entry name" value="UPF0104 MEMBRANE PROTEIN MJ1595"/>
    <property type="match status" value="1"/>
</dbReference>
<organism evidence="8 9">
    <name type="scientific">Beutenbergia cavernae (strain ATCC BAA-8 / DSM 12333 / CCUG 43141 / JCM 11478 / NBRC 16432 / NCIMB 13614 / HKI 0122)</name>
    <dbReference type="NCBI Taxonomy" id="471853"/>
    <lineage>
        <taxon>Bacteria</taxon>
        <taxon>Bacillati</taxon>
        <taxon>Actinomycetota</taxon>
        <taxon>Actinomycetes</taxon>
        <taxon>Micrococcales</taxon>
        <taxon>Beutenbergiaceae</taxon>
        <taxon>Beutenbergia</taxon>
    </lineage>
</organism>
<evidence type="ECO:0000256" key="5">
    <source>
        <dbReference type="ARBA" id="ARBA00023136"/>
    </source>
</evidence>
<dbReference type="EMBL" id="CP001618">
    <property type="protein sequence ID" value="ACQ79446.1"/>
    <property type="molecule type" value="Genomic_DNA"/>
</dbReference>
<dbReference type="Proteomes" id="UP000007962">
    <property type="component" value="Chromosome"/>
</dbReference>
<accession>C5C142</accession>